<keyword evidence="1" id="KW-0472">Membrane</keyword>
<organism evidence="2 3">
    <name type="scientific">Paramarasmius palmivorus</name>
    <dbReference type="NCBI Taxonomy" id="297713"/>
    <lineage>
        <taxon>Eukaryota</taxon>
        <taxon>Fungi</taxon>
        <taxon>Dikarya</taxon>
        <taxon>Basidiomycota</taxon>
        <taxon>Agaricomycotina</taxon>
        <taxon>Agaricomycetes</taxon>
        <taxon>Agaricomycetidae</taxon>
        <taxon>Agaricales</taxon>
        <taxon>Marasmiineae</taxon>
        <taxon>Marasmiaceae</taxon>
        <taxon>Paramarasmius</taxon>
    </lineage>
</organism>
<evidence type="ECO:0000313" key="3">
    <source>
        <dbReference type="Proteomes" id="UP001383192"/>
    </source>
</evidence>
<dbReference type="Proteomes" id="UP001383192">
    <property type="component" value="Unassembled WGS sequence"/>
</dbReference>
<gene>
    <name evidence="2" type="ORF">VNI00_002491</name>
</gene>
<protein>
    <submittedName>
        <fullName evidence="2">Uncharacterized protein</fullName>
    </submittedName>
</protein>
<keyword evidence="1" id="KW-0812">Transmembrane</keyword>
<accession>A0AAW0DUP1</accession>
<reference evidence="2 3" key="1">
    <citation type="submission" date="2024-01" db="EMBL/GenBank/DDBJ databases">
        <title>A draft genome for a cacao thread blight-causing isolate of Paramarasmius palmivorus.</title>
        <authorList>
            <person name="Baruah I.K."/>
            <person name="Bukari Y."/>
            <person name="Amoako-Attah I."/>
            <person name="Meinhardt L.W."/>
            <person name="Bailey B.A."/>
            <person name="Cohen S.P."/>
        </authorList>
    </citation>
    <scope>NUCLEOTIDE SEQUENCE [LARGE SCALE GENOMIC DNA]</scope>
    <source>
        <strain evidence="2 3">GH-12</strain>
    </source>
</reference>
<keyword evidence="1" id="KW-1133">Transmembrane helix</keyword>
<proteinExistence type="predicted"/>
<keyword evidence="3" id="KW-1185">Reference proteome</keyword>
<sequence>MVVPVGRTGAVYMTTQDHPDYLPPSFDVSESGSPWPCHHDEGHIQYMCKVSRTGQRDLEMSIDADNRNLAWLTRSADGMRLDEYGPEERKVIEDYLSLASTPRIRGSSHEFAPLSARDTLVTCRLLSKEEHADDHSFLHKKYGFIHLIDVLSIMSVVGLALAASAIAAILGKNGDKHPAANVHTEEVHKRTRIVLGRNSIHFHDGNDSKRNQ</sequence>
<evidence type="ECO:0000313" key="2">
    <source>
        <dbReference type="EMBL" id="KAK7056774.1"/>
    </source>
</evidence>
<dbReference type="EMBL" id="JAYKXP010000006">
    <property type="protein sequence ID" value="KAK7056774.1"/>
    <property type="molecule type" value="Genomic_DNA"/>
</dbReference>
<evidence type="ECO:0000256" key="1">
    <source>
        <dbReference type="SAM" id="Phobius"/>
    </source>
</evidence>
<comment type="caution">
    <text evidence="2">The sequence shown here is derived from an EMBL/GenBank/DDBJ whole genome shotgun (WGS) entry which is preliminary data.</text>
</comment>
<feature type="transmembrane region" description="Helical" evidence="1">
    <location>
        <begin position="147"/>
        <end position="170"/>
    </location>
</feature>
<dbReference type="AlphaFoldDB" id="A0AAW0DUP1"/>
<name>A0AAW0DUP1_9AGAR</name>